<keyword evidence="8" id="KW-0238">DNA-binding</keyword>
<dbReference type="InterPro" id="IPR015943">
    <property type="entry name" value="WD40/YVTN_repeat-like_dom_sf"/>
</dbReference>
<comment type="subcellular location">
    <subcellularLocation>
        <location evidence="1">Nucleus</location>
    </subcellularLocation>
</comment>
<keyword evidence="9" id="KW-0234">DNA repair</keyword>
<evidence type="ECO:0000256" key="6">
    <source>
        <dbReference type="ARBA" id="ARBA00022763"/>
    </source>
</evidence>
<keyword evidence="7" id="KW-0833">Ubl conjugation pathway</keyword>
<name>A0AA35W0V9_GEOBA</name>
<keyword evidence="14" id="KW-1185">Reference proteome</keyword>
<evidence type="ECO:0000256" key="5">
    <source>
        <dbReference type="ARBA" id="ARBA00022737"/>
    </source>
</evidence>
<keyword evidence="5" id="KW-0677">Repeat</keyword>
<feature type="region of interest" description="Disordered" evidence="12">
    <location>
        <begin position="277"/>
        <end position="328"/>
    </location>
</feature>
<dbReference type="Pfam" id="PF00400">
    <property type="entry name" value="WD40"/>
    <property type="match status" value="1"/>
</dbReference>
<proteinExistence type="inferred from homology"/>
<evidence type="ECO:0000256" key="3">
    <source>
        <dbReference type="ARBA" id="ARBA00014580"/>
    </source>
</evidence>
<evidence type="ECO:0000256" key="11">
    <source>
        <dbReference type="ARBA" id="ARBA00031670"/>
    </source>
</evidence>
<dbReference type="PANTHER" id="PTHR15169">
    <property type="entry name" value="DAMAGE-SPECIFIC DNA BINDING PROTEIN 2"/>
    <property type="match status" value="1"/>
</dbReference>
<evidence type="ECO:0000256" key="9">
    <source>
        <dbReference type="ARBA" id="ARBA00023204"/>
    </source>
</evidence>
<dbReference type="Proteomes" id="UP001174909">
    <property type="component" value="Unassembled WGS sequence"/>
</dbReference>
<dbReference type="GO" id="GO:0005634">
    <property type="term" value="C:nucleus"/>
    <property type="evidence" value="ECO:0007669"/>
    <property type="project" value="UniProtKB-SubCell"/>
</dbReference>
<keyword evidence="10" id="KW-0539">Nucleus</keyword>
<organism evidence="13 14">
    <name type="scientific">Geodia barretti</name>
    <name type="common">Barrett's horny sponge</name>
    <dbReference type="NCBI Taxonomy" id="519541"/>
    <lineage>
        <taxon>Eukaryota</taxon>
        <taxon>Metazoa</taxon>
        <taxon>Porifera</taxon>
        <taxon>Demospongiae</taxon>
        <taxon>Heteroscleromorpha</taxon>
        <taxon>Tetractinellida</taxon>
        <taxon>Astrophorina</taxon>
        <taxon>Geodiidae</taxon>
        <taxon>Geodia</taxon>
    </lineage>
</organism>
<sequence>MKFNPENPRYVYTTSVDGRFLSQDLEGRQSNVFLDTQDISYWWCSLDISRQYNVMFVGGNTGQAVLLDSQGEVICKYKKFHRGKVKYAEFCPSGHWLLATASVDHTAALWDIRMLRSQSGDSTDRPEPLYTLGHTAPVNSATFDPHTGSRLLTTAQNSVLQVHDASSNWETATVVVSHPHRHFQHMTDIVATWHPLHQDLCVVGRYPEKTDEDQTRTVDLIDLETGSGGRVVAQLSSTPLKGIVILNKFSRCGRRLASGMGYHCLLWGPEVKETKWLKGHGGRRPGDVLGGGRQKRGGRKRKKDEDDSRVAKKLKKMTVDAGKKKRVT</sequence>
<dbReference type="SMART" id="SM00320">
    <property type="entry name" value="WD40"/>
    <property type="match status" value="2"/>
</dbReference>
<feature type="compositionally biased region" description="Basic residues" evidence="12">
    <location>
        <begin position="293"/>
        <end position="302"/>
    </location>
</feature>
<dbReference type="InterPro" id="IPR019775">
    <property type="entry name" value="WD40_repeat_CS"/>
</dbReference>
<accession>A0AA35W0V9</accession>
<evidence type="ECO:0000256" key="7">
    <source>
        <dbReference type="ARBA" id="ARBA00022786"/>
    </source>
</evidence>
<evidence type="ECO:0000256" key="1">
    <source>
        <dbReference type="ARBA" id="ARBA00004123"/>
    </source>
</evidence>
<evidence type="ECO:0000256" key="2">
    <source>
        <dbReference type="ARBA" id="ARBA00005434"/>
    </source>
</evidence>
<dbReference type="GO" id="GO:0009411">
    <property type="term" value="P:response to UV"/>
    <property type="evidence" value="ECO:0007669"/>
    <property type="project" value="TreeGrafter"/>
</dbReference>
<evidence type="ECO:0000313" key="14">
    <source>
        <dbReference type="Proteomes" id="UP001174909"/>
    </source>
</evidence>
<comment type="similarity">
    <text evidence="2">Belongs to the WD repeat DDB2/WDR76 family.</text>
</comment>
<dbReference type="EMBL" id="CASHTH010000454">
    <property type="protein sequence ID" value="CAI8001831.1"/>
    <property type="molecule type" value="Genomic_DNA"/>
</dbReference>
<gene>
    <name evidence="13" type="ORF">GBAR_LOCUS3270</name>
</gene>
<evidence type="ECO:0000256" key="10">
    <source>
        <dbReference type="ARBA" id="ARBA00023242"/>
    </source>
</evidence>
<dbReference type="InterPro" id="IPR001680">
    <property type="entry name" value="WD40_rpt"/>
</dbReference>
<evidence type="ECO:0000256" key="4">
    <source>
        <dbReference type="ARBA" id="ARBA00022574"/>
    </source>
</evidence>
<dbReference type="GO" id="GO:0006281">
    <property type="term" value="P:DNA repair"/>
    <property type="evidence" value="ECO:0007669"/>
    <property type="project" value="UniProtKB-KW"/>
</dbReference>
<dbReference type="Gene3D" id="2.130.10.10">
    <property type="entry name" value="YVTN repeat-like/Quinoprotein amine dehydrogenase"/>
    <property type="match status" value="1"/>
</dbReference>
<dbReference type="InterPro" id="IPR036322">
    <property type="entry name" value="WD40_repeat_dom_sf"/>
</dbReference>
<dbReference type="PANTHER" id="PTHR15169:SF0">
    <property type="entry name" value="DNA DAMAGE-BINDING PROTEIN 2"/>
    <property type="match status" value="1"/>
</dbReference>
<dbReference type="SUPFAM" id="SSF50978">
    <property type="entry name" value="WD40 repeat-like"/>
    <property type="match status" value="1"/>
</dbReference>
<dbReference type="InterPro" id="IPR033312">
    <property type="entry name" value="DDB2"/>
</dbReference>
<comment type="caution">
    <text evidence="13">The sequence shown here is derived from an EMBL/GenBank/DDBJ whole genome shotgun (WGS) entry which is preliminary data.</text>
</comment>
<reference evidence="13" key="1">
    <citation type="submission" date="2023-03" db="EMBL/GenBank/DDBJ databases">
        <authorList>
            <person name="Steffen K."/>
            <person name="Cardenas P."/>
        </authorList>
    </citation>
    <scope>NUCLEOTIDE SEQUENCE</scope>
</reference>
<dbReference type="GO" id="GO:0003684">
    <property type="term" value="F:damaged DNA binding"/>
    <property type="evidence" value="ECO:0007669"/>
    <property type="project" value="InterPro"/>
</dbReference>
<dbReference type="PROSITE" id="PS00678">
    <property type="entry name" value="WD_REPEATS_1"/>
    <property type="match status" value="1"/>
</dbReference>
<evidence type="ECO:0000313" key="13">
    <source>
        <dbReference type="EMBL" id="CAI8001831.1"/>
    </source>
</evidence>
<protein>
    <recommendedName>
        <fullName evidence="3">DNA damage-binding protein 2</fullName>
    </recommendedName>
    <alternativeName>
        <fullName evidence="11">Damage-specific DNA-binding protein 2</fullName>
    </alternativeName>
</protein>
<keyword evidence="6" id="KW-0227">DNA damage</keyword>
<evidence type="ECO:0000256" key="8">
    <source>
        <dbReference type="ARBA" id="ARBA00023125"/>
    </source>
</evidence>
<evidence type="ECO:0000256" key="12">
    <source>
        <dbReference type="SAM" id="MobiDB-lite"/>
    </source>
</evidence>
<dbReference type="AlphaFoldDB" id="A0AA35W0V9"/>
<keyword evidence="4" id="KW-0853">WD repeat</keyword>
<dbReference type="GO" id="GO:0080008">
    <property type="term" value="C:Cul4-RING E3 ubiquitin ligase complex"/>
    <property type="evidence" value="ECO:0007669"/>
    <property type="project" value="InterPro"/>
</dbReference>